<reference evidence="1 2" key="1">
    <citation type="submission" date="2020-10" db="EMBL/GenBank/DDBJ databases">
        <title>Mucilaginibacter mali sp. nov., isolated from rhizosphere soil of apple orchard.</title>
        <authorList>
            <person name="Lee J.-S."/>
            <person name="Kim H.S."/>
            <person name="Kim J.-S."/>
        </authorList>
    </citation>
    <scope>NUCLEOTIDE SEQUENCE [LARGE SCALE GENOMIC DNA]</scope>
    <source>
        <strain evidence="1 2">KCTC 23157</strain>
    </source>
</reference>
<sequence>MRVCLLIIAFIVSGDLMAQRMPHGMVYGSKPSRVGLVQANKLEAFMGKRPRVSVSVAGRVAQVTNTKGGWFDVDAGNGKIITAHFKNNSINIPKSLKNRYIVMDGVAQRQMISDDHQHYAGGDSRGHSRPSGPRHLLSFEVKGLVVEK</sequence>
<gene>
    <name evidence="1" type="ORF">IRJ18_17015</name>
</gene>
<accession>A0ABR9XLY9</accession>
<evidence type="ECO:0000313" key="2">
    <source>
        <dbReference type="Proteomes" id="UP000632774"/>
    </source>
</evidence>
<dbReference type="RefSeq" id="WP_194107503.1">
    <property type="nucleotide sequence ID" value="NZ_JADFFM010000002.1"/>
</dbReference>
<keyword evidence="2" id="KW-1185">Reference proteome</keyword>
<dbReference type="InterPro" id="IPR032577">
    <property type="entry name" value="DUF4920"/>
</dbReference>
<dbReference type="Pfam" id="PF16267">
    <property type="entry name" value="DUF4920"/>
    <property type="match status" value="1"/>
</dbReference>
<dbReference type="EMBL" id="JADFFM010000002">
    <property type="protein sequence ID" value="MBE9668074.1"/>
    <property type="molecule type" value="Genomic_DNA"/>
</dbReference>
<name>A0ABR9XLY9_9SPHI</name>
<proteinExistence type="predicted"/>
<evidence type="ECO:0000313" key="1">
    <source>
        <dbReference type="EMBL" id="MBE9668074.1"/>
    </source>
</evidence>
<dbReference type="Proteomes" id="UP000632774">
    <property type="component" value="Unassembled WGS sequence"/>
</dbReference>
<comment type="caution">
    <text evidence="1">The sequence shown here is derived from an EMBL/GenBank/DDBJ whole genome shotgun (WGS) entry which is preliminary data.</text>
</comment>
<organism evidence="1 2">
    <name type="scientific">Mucilaginibacter boryungensis</name>
    <dbReference type="NCBI Taxonomy" id="768480"/>
    <lineage>
        <taxon>Bacteria</taxon>
        <taxon>Pseudomonadati</taxon>
        <taxon>Bacteroidota</taxon>
        <taxon>Sphingobacteriia</taxon>
        <taxon>Sphingobacteriales</taxon>
        <taxon>Sphingobacteriaceae</taxon>
        <taxon>Mucilaginibacter</taxon>
    </lineage>
</organism>
<protein>
    <submittedName>
        <fullName evidence="1">DUF4920 domain-containing protein</fullName>
    </submittedName>
</protein>